<evidence type="ECO:0000256" key="2">
    <source>
        <dbReference type="ARBA" id="ARBA00022747"/>
    </source>
</evidence>
<dbReference type="PANTHER" id="PTHR30408:SF12">
    <property type="entry name" value="TYPE I RESTRICTION ENZYME MJAVIII SPECIFICITY SUBUNIT"/>
    <property type="match status" value="1"/>
</dbReference>
<feature type="domain" description="Type I restriction modification DNA specificity" evidence="4">
    <location>
        <begin position="2"/>
        <end position="172"/>
    </location>
</feature>
<comment type="similarity">
    <text evidence="1">Belongs to the type-I restriction system S methylase family.</text>
</comment>
<dbReference type="GO" id="GO:0003677">
    <property type="term" value="F:DNA binding"/>
    <property type="evidence" value="ECO:0007669"/>
    <property type="project" value="UniProtKB-KW"/>
</dbReference>
<keyword evidence="6" id="KW-0255">Endonuclease</keyword>
<proteinExistence type="inferred from homology"/>
<evidence type="ECO:0000313" key="6">
    <source>
        <dbReference type="EMBL" id="ECH9792569.1"/>
    </source>
</evidence>
<gene>
    <name evidence="5" type="ORF">ACH21_11885</name>
    <name evidence="6" type="ORF">XT48_06235</name>
</gene>
<protein>
    <submittedName>
        <fullName evidence="6">Restriction endonuclease subunit S</fullName>
    </submittedName>
</protein>
<dbReference type="SUPFAM" id="SSF116734">
    <property type="entry name" value="DNA methylase specificity domain"/>
    <property type="match status" value="2"/>
</dbReference>
<dbReference type="AlphaFoldDB" id="A0A3V9ZQ92"/>
<dbReference type="GO" id="GO:0004519">
    <property type="term" value="F:endonuclease activity"/>
    <property type="evidence" value="ECO:0007669"/>
    <property type="project" value="UniProtKB-KW"/>
</dbReference>
<evidence type="ECO:0000256" key="3">
    <source>
        <dbReference type="ARBA" id="ARBA00023125"/>
    </source>
</evidence>
<keyword evidence="3" id="KW-0238">DNA-binding</keyword>
<evidence type="ECO:0000259" key="4">
    <source>
        <dbReference type="Pfam" id="PF01420"/>
    </source>
</evidence>
<sequence length="394" mass="43949">MNWPMVKLKDCCQVVGGATPKRNIASYWDGDIPWITPKDVSNLDEPYIYEAPEYISSAGYKAAATYMLPAGTVLLTSRAPIGNVAIAGIELCTNQGFKSLIPGQNVHSKYLYHCIKKFVPQLELLGNGATFKEVSKRVVEDFEIPLPPLEEQKRIAAILDKADGVRQKREQAIKLADDFLRATFLEMFGDPVGNPKGWKKNKIKKGVLDITSGWSAIGGNIPCKSNEFGVLKISSVTSGIFKPEENKVVDCETISASKKLILPKKGDLLFSRANTRELVAAICMVHQDYDNLFLPDKLWSIKLNHELLLPEFFLILIQNEKVRELLTKQATGTSGSMLNISKSKFEETEIIFPEINVQKDFCNAFRKTIALKAKLIKSNELANESFNSLSQKVF</sequence>
<dbReference type="CDD" id="cd17273">
    <property type="entry name" value="RMtype1_S_EcoJA69PI-TRD1-CR1_like"/>
    <property type="match status" value="1"/>
</dbReference>
<reference evidence="6" key="1">
    <citation type="submission" date="2018-07" db="EMBL/GenBank/DDBJ databases">
        <authorList>
            <consortium name="GenomeTrakr network: Whole genome sequencing for foodborne pathogen traceback"/>
        </authorList>
    </citation>
    <scope>NUCLEOTIDE SEQUENCE</scope>
    <source>
        <strain evidence="6">NY-N13148</strain>
        <strain evidence="5">WAPHL_SAL-A00798</strain>
    </source>
</reference>
<organism evidence="6">
    <name type="scientific">Salmonella enterica I</name>
    <dbReference type="NCBI Taxonomy" id="59201"/>
    <lineage>
        <taxon>Bacteria</taxon>
        <taxon>Pseudomonadati</taxon>
        <taxon>Pseudomonadota</taxon>
        <taxon>Gammaproteobacteria</taxon>
        <taxon>Enterobacterales</taxon>
        <taxon>Enterobacteriaceae</taxon>
        <taxon>Salmonella</taxon>
    </lineage>
</organism>
<dbReference type="PANTHER" id="PTHR30408">
    <property type="entry name" value="TYPE-1 RESTRICTION ENZYME ECOKI SPECIFICITY PROTEIN"/>
    <property type="match status" value="1"/>
</dbReference>
<keyword evidence="2" id="KW-0680">Restriction system</keyword>
<evidence type="ECO:0000256" key="1">
    <source>
        <dbReference type="ARBA" id="ARBA00010923"/>
    </source>
</evidence>
<dbReference type="Pfam" id="PF01420">
    <property type="entry name" value="Methylase_S"/>
    <property type="match status" value="1"/>
</dbReference>
<keyword evidence="6" id="KW-0378">Hydrolase</keyword>
<dbReference type="EMBL" id="AAIBEK010000011">
    <property type="protein sequence ID" value="ECC3454636.1"/>
    <property type="molecule type" value="Genomic_DNA"/>
</dbReference>
<dbReference type="Gene3D" id="3.90.220.20">
    <property type="entry name" value="DNA methylase specificity domains"/>
    <property type="match status" value="2"/>
</dbReference>
<dbReference type="InterPro" id="IPR052021">
    <property type="entry name" value="Type-I_RS_S_subunit"/>
</dbReference>
<name>A0A3V9ZQ92_SALET</name>
<comment type="caution">
    <text evidence="6">The sequence shown here is derived from an EMBL/GenBank/DDBJ whole genome shotgun (WGS) entry which is preliminary data.</text>
</comment>
<dbReference type="EMBL" id="AAITSG010000003">
    <property type="protein sequence ID" value="ECH9792569.1"/>
    <property type="molecule type" value="Genomic_DNA"/>
</dbReference>
<evidence type="ECO:0000313" key="5">
    <source>
        <dbReference type="EMBL" id="ECC3454636.1"/>
    </source>
</evidence>
<dbReference type="GO" id="GO:0009307">
    <property type="term" value="P:DNA restriction-modification system"/>
    <property type="evidence" value="ECO:0007669"/>
    <property type="project" value="UniProtKB-KW"/>
</dbReference>
<dbReference type="InterPro" id="IPR044946">
    <property type="entry name" value="Restrct_endonuc_typeI_TRD_sf"/>
</dbReference>
<accession>A0A3V9ZQ92</accession>
<keyword evidence="6" id="KW-0540">Nuclease</keyword>
<dbReference type="InterPro" id="IPR000055">
    <property type="entry name" value="Restrct_endonuc_typeI_TRD"/>
</dbReference>